<gene>
    <name evidence="5" type="ORF">B0T22DRAFT_444981</name>
</gene>
<accession>A0AAE0X249</accession>
<evidence type="ECO:0000259" key="3">
    <source>
        <dbReference type="Pfam" id="PF00350"/>
    </source>
</evidence>
<feature type="domain" description="Dynamin N-terminal" evidence="3">
    <location>
        <begin position="227"/>
        <end position="463"/>
    </location>
</feature>
<dbReference type="Gene3D" id="3.40.50.300">
    <property type="entry name" value="P-loop containing nucleotide triphosphate hydrolases"/>
    <property type="match status" value="1"/>
</dbReference>
<dbReference type="Proteomes" id="UP001270362">
    <property type="component" value="Unassembled WGS sequence"/>
</dbReference>
<dbReference type="Pfam" id="PF00350">
    <property type="entry name" value="Dynamin_N"/>
    <property type="match status" value="1"/>
</dbReference>
<comment type="caution">
    <text evidence="5">The sequence shown here is derived from an EMBL/GenBank/DDBJ whole genome shotgun (WGS) entry which is preliminary data.</text>
</comment>
<evidence type="ECO:0008006" key="7">
    <source>
        <dbReference type="Google" id="ProtNLM"/>
    </source>
</evidence>
<evidence type="ECO:0000256" key="2">
    <source>
        <dbReference type="SAM" id="MobiDB-lite"/>
    </source>
</evidence>
<evidence type="ECO:0000256" key="1">
    <source>
        <dbReference type="SAM" id="Coils"/>
    </source>
</evidence>
<keyword evidence="6" id="KW-1185">Reference proteome</keyword>
<dbReference type="AlphaFoldDB" id="A0AAE0X249"/>
<proteinExistence type="predicted"/>
<feature type="compositionally biased region" description="Polar residues" evidence="2">
    <location>
        <begin position="115"/>
        <end position="130"/>
    </location>
</feature>
<dbReference type="InterPro" id="IPR027417">
    <property type="entry name" value="P-loop_NTPase"/>
</dbReference>
<sequence length="970" mass="107649">MQDLTPLSSGVSALSLADSGGSQPPAQNPDVPLPSIEDVSNADEESSTAEIDQALRPRTPPISLSPPSSSDSSQATPPSTPGITDNGVNPIDPDKPPNPTPSSSSPSSSPGTPSVTVQLTPRASSTQDSSKPTDSKHLTPSPPPRRSRSPSQSRHACHDVGDEEPPPNRFHDPAFQTAFKDARDLARDLGEVLGSSALHLEPDSTICRLRQRASELAQFKCPPTRTVGFVGDSGVGKSSLINSLLDFRGLARTSGGGSACTCVVTEYRYHDDDSFAVEVELFSTDELEAQLTELVTAYRYYHLRPADMDRESLESGEVKATLARDTFHAMFRGRFDSDRFILDRSANEAVATLLLWAQEMRPADLDGRQLTSEPHGRRGPATWPYIKNISVFLRAHILSNGLVLADLPGLRDRNSARQNITERYLLKCDEILAVCCIGRATTDVGVKAVIDLAKQAELSNVGIICTKADDIRKDESRWDWGGARATGIQTRMDWLDAAKEELSAIEADLDDLDSFEDDLDQAEVEEKSRLDRKARSQRQQIKRLDFDLEHYQITTRNEIVTNSLKRDYGSKLPGGDLAVFCIGNHMYWDHRDLPKNNALPFLELSGILAARRHFVAMVSDSQRRVATNYMDHDVRSLVSSVDLWVQSGAGTASAEQKRAVCQVLDALEARLQRDLWGESSRLSEIARTFREEFEQGIYQQRQGRVAEWTKAARNAGLVWEREFHHSTYLAFCRNYGDHSTERAGTHNWNQEIIQRMVHDLHGHWSELRSALSNRQADLASLVEESMDWAVAFLGTELQPYSSSTPALQETLRALQAVIGTAIEDSTEAFEGNLSTYMYITLKTDALSGIRTSIIGDLMKGSYDRCNDESGRGSHNRRKAIINGTLAQETLFEDLMRAFRKKFAARATELQRNIHNAVAINLRAIRQTLDMVRDENVALESERDPVFRLRVQEQVGAARDALRQIQAVIVS</sequence>
<reference evidence="5" key="1">
    <citation type="journal article" date="2023" name="Mol. Phylogenet. Evol.">
        <title>Genome-scale phylogeny and comparative genomics of the fungal order Sordariales.</title>
        <authorList>
            <person name="Hensen N."/>
            <person name="Bonometti L."/>
            <person name="Westerberg I."/>
            <person name="Brannstrom I.O."/>
            <person name="Guillou S."/>
            <person name="Cros-Aarteil S."/>
            <person name="Calhoun S."/>
            <person name="Haridas S."/>
            <person name="Kuo A."/>
            <person name="Mondo S."/>
            <person name="Pangilinan J."/>
            <person name="Riley R."/>
            <person name="LaButti K."/>
            <person name="Andreopoulos B."/>
            <person name="Lipzen A."/>
            <person name="Chen C."/>
            <person name="Yan M."/>
            <person name="Daum C."/>
            <person name="Ng V."/>
            <person name="Clum A."/>
            <person name="Steindorff A."/>
            <person name="Ohm R.A."/>
            <person name="Martin F."/>
            <person name="Silar P."/>
            <person name="Natvig D.O."/>
            <person name="Lalanne C."/>
            <person name="Gautier V."/>
            <person name="Ament-Velasquez S.L."/>
            <person name="Kruys A."/>
            <person name="Hutchinson M.I."/>
            <person name="Powell A.J."/>
            <person name="Barry K."/>
            <person name="Miller A.N."/>
            <person name="Grigoriev I.V."/>
            <person name="Debuchy R."/>
            <person name="Gladieux P."/>
            <person name="Hiltunen Thoren M."/>
            <person name="Johannesson H."/>
        </authorList>
    </citation>
    <scope>NUCLEOTIDE SEQUENCE</scope>
    <source>
        <strain evidence="5">CBS 314.62</strain>
    </source>
</reference>
<feature type="compositionally biased region" description="Low complexity" evidence="2">
    <location>
        <begin position="65"/>
        <end position="77"/>
    </location>
</feature>
<organism evidence="5 6">
    <name type="scientific">Podospora appendiculata</name>
    <dbReference type="NCBI Taxonomy" id="314037"/>
    <lineage>
        <taxon>Eukaryota</taxon>
        <taxon>Fungi</taxon>
        <taxon>Dikarya</taxon>
        <taxon>Ascomycota</taxon>
        <taxon>Pezizomycotina</taxon>
        <taxon>Sordariomycetes</taxon>
        <taxon>Sordariomycetidae</taxon>
        <taxon>Sordariales</taxon>
        <taxon>Podosporaceae</taxon>
        <taxon>Podospora</taxon>
    </lineage>
</organism>
<dbReference type="InterPro" id="IPR045063">
    <property type="entry name" value="Dynamin_N"/>
</dbReference>
<dbReference type="EMBL" id="JAULSO010000005">
    <property type="protein sequence ID" value="KAK3682814.1"/>
    <property type="molecule type" value="Genomic_DNA"/>
</dbReference>
<dbReference type="InterPro" id="IPR056024">
    <property type="entry name" value="DUF7605"/>
</dbReference>
<keyword evidence="1" id="KW-0175">Coiled coil</keyword>
<feature type="compositionally biased region" description="Low complexity" evidence="2">
    <location>
        <begin position="101"/>
        <end position="114"/>
    </location>
</feature>
<feature type="compositionally biased region" description="Polar residues" evidence="2">
    <location>
        <begin position="1"/>
        <end position="12"/>
    </location>
</feature>
<dbReference type="Pfam" id="PF24564">
    <property type="entry name" value="DUF7605"/>
    <property type="match status" value="1"/>
</dbReference>
<dbReference type="PANTHER" id="PTHR36681">
    <property type="entry name" value="NUCLEAR GTPASE, GERMINAL CENTER-ASSOCIATED, TANDEM DUPLICATE 3"/>
    <property type="match status" value="1"/>
</dbReference>
<evidence type="ECO:0000313" key="5">
    <source>
        <dbReference type="EMBL" id="KAK3682814.1"/>
    </source>
</evidence>
<evidence type="ECO:0000313" key="6">
    <source>
        <dbReference type="Proteomes" id="UP001270362"/>
    </source>
</evidence>
<feature type="region of interest" description="Disordered" evidence="2">
    <location>
        <begin position="1"/>
        <end position="173"/>
    </location>
</feature>
<dbReference type="PANTHER" id="PTHR36681:SF3">
    <property type="entry name" value="NUCLEAR GTPASE, GERMINAL CENTER-ASSOCIATED, TANDEM DUPLICATE 3"/>
    <property type="match status" value="1"/>
</dbReference>
<feature type="domain" description="DUF7605" evidence="4">
    <location>
        <begin position="704"/>
        <end position="891"/>
    </location>
</feature>
<reference evidence="5" key="2">
    <citation type="submission" date="2023-06" db="EMBL/GenBank/DDBJ databases">
        <authorList>
            <consortium name="Lawrence Berkeley National Laboratory"/>
            <person name="Haridas S."/>
            <person name="Hensen N."/>
            <person name="Bonometti L."/>
            <person name="Westerberg I."/>
            <person name="Brannstrom I.O."/>
            <person name="Guillou S."/>
            <person name="Cros-Aarteil S."/>
            <person name="Calhoun S."/>
            <person name="Kuo A."/>
            <person name="Mondo S."/>
            <person name="Pangilinan J."/>
            <person name="Riley R."/>
            <person name="Labutti K."/>
            <person name="Andreopoulos B."/>
            <person name="Lipzen A."/>
            <person name="Chen C."/>
            <person name="Yanf M."/>
            <person name="Daum C."/>
            <person name="Ng V."/>
            <person name="Clum A."/>
            <person name="Steindorff A."/>
            <person name="Ohm R."/>
            <person name="Martin F."/>
            <person name="Silar P."/>
            <person name="Natvig D."/>
            <person name="Lalanne C."/>
            <person name="Gautier V."/>
            <person name="Ament-Velasquez S.L."/>
            <person name="Kruys A."/>
            <person name="Hutchinson M.I."/>
            <person name="Powell A.J."/>
            <person name="Barry K."/>
            <person name="Miller A.N."/>
            <person name="Grigoriev I.V."/>
            <person name="Debuchy R."/>
            <person name="Gladieux P."/>
            <person name="Thoren M.H."/>
            <person name="Johannesson H."/>
        </authorList>
    </citation>
    <scope>NUCLEOTIDE SEQUENCE</scope>
    <source>
        <strain evidence="5">CBS 314.62</strain>
    </source>
</reference>
<dbReference type="SUPFAM" id="SSF52540">
    <property type="entry name" value="P-loop containing nucleoside triphosphate hydrolases"/>
    <property type="match status" value="1"/>
</dbReference>
<evidence type="ECO:0000259" key="4">
    <source>
        <dbReference type="Pfam" id="PF24564"/>
    </source>
</evidence>
<feature type="coiled-coil region" evidence="1">
    <location>
        <begin position="495"/>
        <end position="525"/>
    </location>
</feature>
<protein>
    <recommendedName>
        <fullName evidence="7">Nuclear GTPase SLIP-GC</fullName>
    </recommendedName>
</protein>
<name>A0AAE0X249_9PEZI</name>